<evidence type="ECO:0000313" key="2">
    <source>
        <dbReference type="Proteomes" id="UP000232003"/>
    </source>
</evidence>
<protein>
    <submittedName>
        <fullName evidence="1">Uncharacterized protein</fullName>
    </submittedName>
</protein>
<proteinExistence type="predicted"/>
<dbReference type="KEGG" id="nfl:COO91_09348"/>
<name>A0A2K8T648_9NOSO</name>
<dbReference type="Proteomes" id="UP000232003">
    <property type="component" value="Plasmid pNFSY03"/>
</dbReference>
<sequence length="37" mass="4135">MMLSTGFIGSAKWSIAELPAPLSFAFWLQRNKPYFAG</sequence>
<evidence type="ECO:0000313" key="1">
    <source>
        <dbReference type="EMBL" id="AUB43177.1"/>
    </source>
</evidence>
<organism evidence="1 2">
    <name type="scientific">Nostoc flagelliforme CCNUN1</name>
    <dbReference type="NCBI Taxonomy" id="2038116"/>
    <lineage>
        <taxon>Bacteria</taxon>
        <taxon>Bacillati</taxon>
        <taxon>Cyanobacteriota</taxon>
        <taxon>Cyanophyceae</taxon>
        <taxon>Nostocales</taxon>
        <taxon>Nostocaceae</taxon>
        <taxon>Nostoc</taxon>
    </lineage>
</organism>
<dbReference type="AlphaFoldDB" id="A0A2K8T648"/>
<geneLocation type="plasmid" evidence="2">
    <name>pnfsy03</name>
</geneLocation>
<reference evidence="1 2" key="1">
    <citation type="submission" date="2017-11" db="EMBL/GenBank/DDBJ databases">
        <title>Complete genome of a free-living desiccation-tolerant cyanobacterium and its photosynthetic adaptation to extreme terrestrial habitat.</title>
        <authorList>
            <person name="Shang J."/>
        </authorList>
    </citation>
    <scope>NUCLEOTIDE SEQUENCE [LARGE SCALE GENOMIC DNA]</scope>
    <source>
        <strain evidence="1 2">CCNUN1</strain>
        <plasmid evidence="2">pnfsy03</plasmid>
    </source>
</reference>
<keyword evidence="1" id="KW-0614">Plasmid</keyword>
<gene>
    <name evidence="1" type="ORF">COO91_09348</name>
</gene>
<dbReference type="EMBL" id="CP024788">
    <property type="protein sequence ID" value="AUB43177.1"/>
    <property type="molecule type" value="Genomic_DNA"/>
</dbReference>
<keyword evidence="2" id="KW-1185">Reference proteome</keyword>
<accession>A0A2K8T648</accession>